<evidence type="ECO:0000256" key="4">
    <source>
        <dbReference type="ARBA" id="ARBA00022692"/>
    </source>
</evidence>
<dbReference type="GO" id="GO:0004177">
    <property type="term" value="F:aminopeptidase activity"/>
    <property type="evidence" value="ECO:0007669"/>
    <property type="project" value="UniProtKB-KW"/>
</dbReference>
<dbReference type="SUPFAM" id="SSF82171">
    <property type="entry name" value="DPP6 N-terminal domain-like"/>
    <property type="match status" value="1"/>
</dbReference>
<organism evidence="14 15">
    <name type="scientific">Amphibalanus amphitrite</name>
    <name type="common">Striped barnacle</name>
    <name type="synonym">Balanus amphitrite</name>
    <dbReference type="NCBI Taxonomy" id="1232801"/>
    <lineage>
        <taxon>Eukaryota</taxon>
        <taxon>Metazoa</taxon>
        <taxon>Ecdysozoa</taxon>
        <taxon>Arthropoda</taxon>
        <taxon>Crustacea</taxon>
        <taxon>Multicrustacea</taxon>
        <taxon>Cirripedia</taxon>
        <taxon>Thoracica</taxon>
        <taxon>Thoracicalcarea</taxon>
        <taxon>Balanomorpha</taxon>
        <taxon>Balanoidea</taxon>
        <taxon>Balanidae</taxon>
        <taxon>Amphibalaninae</taxon>
        <taxon>Amphibalanus</taxon>
    </lineage>
</organism>
<evidence type="ECO:0000256" key="11">
    <source>
        <dbReference type="ARBA" id="ARBA00037847"/>
    </source>
</evidence>
<gene>
    <name evidence="14" type="primary">DPP4_0</name>
    <name evidence="14" type="ORF">FJT64_011200</name>
</gene>
<evidence type="ECO:0000256" key="1">
    <source>
        <dbReference type="ARBA" id="ARBA00004606"/>
    </source>
</evidence>
<evidence type="ECO:0000256" key="8">
    <source>
        <dbReference type="ARBA" id="ARBA00022989"/>
    </source>
</evidence>
<dbReference type="GO" id="GO:0006508">
    <property type="term" value="P:proteolysis"/>
    <property type="evidence" value="ECO:0007669"/>
    <property type="project" value="UniProtKB-KW"/>
</dbReference>
<keyword evidence="3" id="KW-0645">Protease</keyword>
<keyword evidence="10" id="KW-0325">Glycoprotein</keyword>
<dbReference type="GO" id="GO:0005886">
    <property type="term" value="C:plasma membrane"/>
    <property type="evidence" value="ECO:0007669"/>
    <property type="project" value="TreeGrafter"/>
</dbReference>
<comment type="caution">
    <text evidence="14">The sequence shown here is derived from an EMBL/GenBank/DDBJ whole genome shotgun (WGS) entry which is preliminary data.</text>
</comment>
<dbReference type="AlphaFoldDB" id="A0A6A4VJT2"/>
<keyword evidence="15" id="KW-1185">Reference proteome</keyword>
<dbReference type="PANTHER" id="PTHR11731">
    <property type="entry name" value="PROTEASE FAMILY S9B,C DIPEPTIDYL-PEPTIDASE IV-RELATED"/>
    <property type="match status" value="1"/>
</dbReference>
<evidence type="ECO:0000256" key="6">
    <source>
        <dbReference type="ARBA" id="ARBA00022825"/>
    </source>
</evidence>
<evidence type="ECO:0000259" key="13">
    <source>
        <dbReference type="Pfam" id="PF00930"/>
    </source>
</evidence>
<dbReference type="InterPro" id="IPR029058">
    <property type="entry name" value="AB_hydrolase_fold"/>
</dbReference>
<keyword evidence="2" id="KW-0031">Aminopeptidase</keyword>
<reference evidence="14 15" key="1">
    <citation type="submission" date="2019-07" db="EMBL/GenBank/DDBJ databases">
        <title>Draft genome assembly of a fouling barnacle, Amphibalanus amphitrite (Darwin, 1854): The first reference genome for Thecostraca.</title>
        <authorList>
            <person name="Kim W."/>
        </authorList>
    </citation>
    <scope>NUCLEOTIDE SEQUENCE [LARGE SCALE GENOMIC DNA]</scope>
    <source>
        <strain evidence="14">SNU_AA5</strain>
        <tissue evidence="14">Soma without cirri and trophi</tissue>
    </source>
</reference>
<keyword evidence="8" id="KW-1133">Transmembrane helix</keyword>
<feature type="domain" description="Peptidase S9 prolyl oligopeptidase catalytic" evidence="12">
    <location>
        <begin position="309"/>
        <end position="498"/>
    </location>
</feature>
<dbReference type="InterPro" id="IPR001375">
    <property type="entry name" value="Peptidase_S9_cat"/>
</dbReference>
<keyword evidence="4" id="KW-0812">Transmembrane</keyword>
<dbReference type="PANTHER" id="PTHR11731:SF200">
    <property type="entry name" value="DIPEPTIDYL PEPTIDASE 10, ISOFORM B"/>
    <property type="match status" value="1"/>
</dbReference>
<dbReference type="Gene3D" id="3.40.50.1820">
    <property type="entry name" value="alpha/beta hydrolase"/>
    <property type="match status" value="1"/>
</dbReference>
<evidence type="ECO:0000256" key="3">
    <source>
        <dbReference type="ARBA" id="ARBA00022670"/>
    </source>
</evidence>
<keyword evidence="9" id="KW-0472">Membrane</keyword>
<dbReference type="GO" id="GO:0008236">
    <property type="term" value="F:serine-type peptidase activity"/>
    <property type="evidence" value="ECO:0007669"/>
    <property type="project" value="UniProtKB-KW"/>
</dbReference>
<evidence type="ECO:0000256" key="10">
    <source>
        <dbReference type="ARBA" id="ARBA00023180"/>
    </source>
</evidence>
<dbReference type="Gene3D" id="2.140.10.30">
    <property type="entry name" value="Dipeptidylpeptidase IV, N-terminal domain"/>
    <property type="match status" value="2"/>
</dbReference>
<sequence length="511" mass="54996">MAGSALLMLHGGNIYYKARALSADSFAVTSDGRAGLLQHGLPDLLYAEHILRAESAVWPSPDGTLLLYFSFNCTAVAELQYTEYGAAAEPAYPRVRSVRYPRGSVPRQFPVPRDLYPVSAPSVPKELYPVELGTGRSVTQMTQNRADVTRILAWTKGFIYYLSAVEGWPGERHLYRLSEHRSPLRRTVHCLTCPASDGAPGARCLQHEALVATGGRYALRCVGPDVPRLTLAAPAGAVSLRNSTALRAAAAGLAAPAVRLLAVPLPAGRAATVRLLVPPQYRDGDQAAYPLLLWLAPGAAADRRWRVDWPAYLASQQSFVVATVDVPAAAGAEVTVGAAETAALRRVVSHLTEKLSFVSASRVLVAGWQYGGYLAASLLASAGPGQQLRCAVAVAPIANWELYASAASERRLGDPHTNQRGYSESAVGGAGLVGRRLLLVHGTADTSVSVQHTLLLARRLQRAGALFSQMLYPDEGHQLDGVREHLYRTLDQYLHECFLPDNVRQLVAETI</sequence>
<dbReference type="Pfam" id="PF00930">
    <property type="entry name" value="DPPIV_N"/>
    <property type="match status" value="1"/>
</dbReference>
<dbReference type="OrthoDB" id="16520at2759"/>
<evidence type="ECO:0000256" key="2">
    <source>
        <dbReference type="ARBA" id="ARBA00022438"/>
    </source>
</evidence>
<dbReference type="SUPFAM" id="SSF53474">
    <property type="entry name" value="alpha/beta-Hydrolases"/>
    <property type="match status" value="1"/>
</dbReference>
<dbReference type="EMBL" id="VIIS01001941">
    <property type="protein sequence ID" value="KAF0290618.1"/>
    <property type="molecule type" value="Genomic_DNA"/>
</dbReference>
<name>A0A6A4VJT2_AMPAM</name>
<feature type="domain" description="Dipeptidylpeptidase IV N-terminal" evidence="13">
    <location>
        <begin position="5"/>
        <end position="104"/>
    </location>
</feature>
<evidence type="ECO:0000313" key="15">
    <source>
        <dbReference type="Proteomes" id="UP000440578"/>
    </source>
</evidence>
<keyword evidence="5" id="KW-0378">Hydrolase</keyword>
<evidence type="ECO:0000256" key="5">
    <source>
        <dbReference type="ARBA" id="ARBA00022801"/>
    </source>
</evidence>
<keyword evidence="7" id="KW-0735">Signal-anchor</keyword>
<dbReference type="Pfam" id="PF00326">
    <property type="entry name" value="Peptidase_S9"/>
    <property type="match status" value="1"/>
</dbReference>
<dbReference type="Proteomes" id="UP000440578">
    <property type="component" value="Unassembled WGS sequence"/>
</dbReference>
<dbReference type="GO" id="GO:0008239">
    <property type="term" value="F:dipeptidyl-peptidase activity"/>
    <property type="evidence" value="ECO:0007669"/>
    <property type="project" value="TreeGrafter"/>
</dbReference>
<dbReference type="InterPro" id="IPR002469">
    <property type="entry name" value="Peptidase_S9B_N"/>
</dbReference>
<evidence type="ECO:0000313" key="14">
    <source>
        <dbReference type="EMBL" id="KAF0290618.1"/>
    </source>
</evidence>
<evidence type="ECO:0000256" key="7">
    <source>
        <dbReference type="ARBA" id="ARBA00022968"/>
    </source>
</evidence>
<evidence type="ECO:0000259" key="12">
    <source>
        <dbReference type="Pfam" id="PF00326"/>
    </source>
</evidence>
<dbReference type="InterPro" id="IPR050278">
    <property type="entry name" value="Serine_Prot_S9B/DPPIV"/>
</dbReference>
<accession>A0A6A4VJT2</accession>
<comment type="subcellular location">
    <subcellularLocation>
        <location evidence="11">Endomembrane system</location>
        <topology evidence="11">Single-pass membrane protein</topology>
    </subcellularLocation>
    <subcellularLocation>
        <location evidence="1">Membrane</location>
        <topology evidence="1">Single-pass type II membrane protein</topology>
    </subcellularLocation>
</comment>
<evidence type="ECO:0000256" key="9">
    <source>
        <dbReference type="ARBA" id="ARBA00023136"/>
    </source>
</evidence>
<protein>
    <submittedName>
        <fullName evidence="14">Dipeptidyl peptidase 4</fullName>
    </submittedName>
</protein>
<dbReference type="GO" id="GO:0012505">
    <property type="term" value="C:endomembrane system"/>
    <property type="evidence" value="ECO:0007669"/>
    <property type="project" value="UniProtKB-SubCell"/>
</dbReference>
<keyword evidence="6" id="KW-0720">Serine protease</keyword>
<proteinExistence type="predicted"/>